<proteinExistence type="predicted"/>
<gene>
    <name evidence="2" type="ORF">MAR_015273</name>
</gene>
<dbReference type="EMBL" id="CP111023">
    <property type="protein sequence ID" value="WAR21299.1"/>
    <property type="molecule type" value="Genomic_DNA"/>
</dbReference>
<sequence length="132" mass="14842">MSTENQDSKSDSEIVDKMDELKKPTKSFSINSILARVEKARSHDKREDGGDRATGSDREAAEEEDVPAVISKLEFPYLPGLPRGFPELPRPGDHATGSGGLLQLGHLPAWYHWYASQQTLQQWQQQHKKSSR</sequence>
<keyword evidence="3" id="KW-1185">Reference proteome</keyword>
<evidence type="ECO:0000256" key="1">
    <source>
        <dbReference type="SAM" id="MobiDB-lite"/>
    </source>
</evidence>
<name>A0ABY7FIZ6_MYAAR</name>
<protein>
    <submittedName>
        <fullName evidence="2">Uncharacterized protein</fullName>
    </submittedName>
</protein>
<organism evidence="2 3">
    <name type="scientific">Mya arenaria</name>
    <name type="common">Soft-shell clam</name>
    <dbReference type="NCBI Taxonomy" id="6604"/>
    <lineage>
        <taxon>Eukaryota</taxon>
        <taxon>Metazoa</taxon>
        <taxon>Spiralia</taxon>
        <taxon>Lophotrochozoa</taxon>
        <taxon>Mollusca</taxon>
        <taxon>Bivalvia</taxon>
        <taxon>Autobranchia</taxon>
        <taxon>Heteroconchia</taxon>
        <taxon>Euheterodonta</taxon>
        <taxon>Imparidentia</taxon>
        <taxon>Neoheterodontei</taxon>
        <taxon>Myida</taxon>
        <taxon>Myoidea</taxon>
        <taxon>Myidae</taxon>
        <taxon>Mya</taxon>
    </lineage>
</organism>
<feature type="compositionally biased region" description="Basic and acidic residues" evidence="1">
    <location>
        <begin position="37"/>
        <end position="59"/>
    </location>
</feature>
<evidence type="ECO:0000313" key="2">
    <source>
        <dbReference type="EMBL" id="WAR21299.1"/>
    </source>
</evidence>
<evidence type="ECO:0000313" key="3">
    <source>
        <dbReference type="Proteomes" id="UP001164746"/>
    </source>
</evidence>
<reference evidence="2" key="1">
    <citation type="submission" date="2022-11" db="EMBL/GenBank/DDBJ databases">
        <title>Centuries of genome instability and evolution in soft-shell clam transmissible cancer (bioRxiv).</title>
        <authorList>
            <person name="Hart S.F.M."/>
            <person name="Yonemitsu M.A."/>
            <person name="Giersch R.M."/>
            <person name="Beal B.F."/>
            <person name="Arriagada G."/>
            <person name="Davis B.W."/>
            <person name="Ostrander E.A."/>
            <person name="Goff S.P."/>
            <person name="Metzger M.J."/>
        </authorList>
    </citation>
    <scope>NUCLEOTIDE SEQUENCE</scope>
    <source>
        <strain evidence="2">MELC-2E11</strain>
        <tissue evidence="2">Siphon/mantle</tissue>
    </source>
</reference>
<feature type="region of interest" description="Disordered" evidence="1">
    <location>
        <begin position="1"/>
        <end position="21"/>
    </location>
</feature>
<feature type="region of interest" description="Disordered" evidence="1">
    <location>
        <begin position="37"/>
        <end position="66"/>
    </location>
</feature>
<accession>A0ABY7FIZ6</accession>
<dbReference type="Proteomes" id="UP001164746">
    <property type="component" value="Chromosome 12"/>
</dbReference>